<feature type="domain" description="RNA-binding S4" evidence="3">
    <location>
        <begin position="16"/>
        <end position="74"/>
    </location>
</feature>
<evidence type="ECO:0000256" key="1">
    <source>
        <dbReference type="PROSITE-ProRule" id="PRU00182"/>
    </source>
</evidence>
<organism evidence="4 5">
    <name type="scientific">Caldovatus aquaticus</name>
    <dbReference type="NCBI Taxonomy" id="2865671"/>
    <lineage>
        <taxon>Bacteria</taxon>
        <taxon>Pseudomonadati</taxon>
        <taxon>Pseudomonadota</taxon>
        <taxon>Alphaproteobacteria</taxon>
        <taxon>Acetobacterales</taxon>
        <taxon>Roseomonadaceae</taxon>
        <taxon>Caldovatus</taxon>
    </lineage>
</organism>
<dbReference type="PROSITE" id="PS50889">
    <property type="entry name" value="S4"/>
    <property type="match status" value="1"/>
</dbReference>
<evidence type="ECO:0000313" key="4">
    <source>
        <dbReference type="EMBL" id="MBW8269120.1"/>
    </source>
</evidence>
<feature type="region of interest" description="Disordered" evidence="2">
    <location>
        <begin position="92"/>
        <end position="113"/>
    </location>
</feature>
<comment type="caution">
    <text evidence="4">The sequence shown here is derived from an EMBL/GenBank/DDBJ whole genome shotgun (WGS) entry which is preliminary data.</text>
</comment>
<dbReference type="InterPro" id="IPR036986">
    <property type="entry name" value="S4_RNA-bd_sf"/>
</dbReference>
<keyword evidence="5" id="KW-1185">Reference proteome</keyword>
<dbReference type="Proteomes" id="UP001519924">
    <property type="component" value="Unassembled WGS sequence"/>
</dbReference>
<keyword evidence="1" id="KW-0694">RNA-binding</keyword>
<dbReference type="EMBL" id="JAHZUY010000011">
    <property type="protein sequence ID" value="MBW8269120.1"/>
    <property type="molecule type" value="Genomic_DNA"/>
</dbReference>
<evidence type="ECO:0000256" key="2">
    <source>
        <dbReference type="SAM" id="MobiDB-lite"/>
    </source>
</evidence>
<dbReference type="SMART" id="SM00363">
    <property type="entry name" value="S4"/>
    <property type="match status" value="1"/>
</dbReference>
<evidence type="ECO:0000313" key="5">
    <source>
        <dbReference type="Proteomes" id="UP001519924"/>
    </source>
</evidence>
<name>A0ABS7F0F6_9PROT</name>
<evidence type="ECO:0000259" key="3">
    <source>
        <dbReference type="SMART" id="SM00363"/>
    </source>
</evidence>
<dbReference type="CDD" id="cd00165">
    <property type="entry name" value="S4"/>
    <property type="match status" value="1"/>
</dbReference>
<protein>
    <submittedName>
        <fullName evidence="4">RNA-binding S4 domain-containing protein</fullName>
    </submittedName>
</protein>
<proteinExistence type="predicted"/>
<accession>A0ABS7F0F6</accession>
<reference evidence="4 5" key="1">
    <citation type="submission" date="2021-08" db="EMBL/GenBank/DDBJ databases">
        <title>Caldovatus sediminis gen. nov., sp. nov., a moderately thermophilic bacterium isolated from a hot spring.</title>
        <authorList>
            <person name="Hu C.-J."/>
            <person name="Li W.-J."/>
            <person name="Xian W.-D."/>
        </authorList>
    </citation>
    <scope>NUCLEOTIDE SEQUENCE [LARGE SCALE GENOMIC DNA]</scope>
    <source>
        <strain evidence="4 5">SYSU G05006</strain>
    </source>
</reference>
<dbReference type="RefSeq" id="WP_220116864.1">
    <property type="nucleotide sequence ID" value="NZ_JAHZUY010000011.1"/>
</dbReference>
<dbReference type="SUPFAM" id="SSF55174">
    <property type="entry name" value="Alpha-L RNA-binding motif"/>
    <property type="match status" value="1"/>
</dbReference>
<dbReference type="InterPro" id="IPR002942">
    <property type="entry name" value="S4_RNA-bd"/>
</dbReference>
<gene>
    <name evidence="4" type="ORF">K1J50_06420</name>
</gene>
<dbReference type="Pfam" id="PF01479">
    <property type="entry name" value="S4"/>
    <property type="match status" value="1"/>
</dbReference>
<sequence>MSGGRDAGEREDRDWQRLDTWLWCARVAKTRALCARLVAQGGVRINRQPTDKPHARLRPGDVLTFAPGPRAPVRIWRVLALAERRGPATEARALYEDLTEPAPGGRPPGASGS</sequence>
<dbReference type="Gene3D" id="3.10.290.10">
    <property type="entry name" value="RNA-binding S4 domain"/>
    <property type="match status" value="1"/>
</dbReference>